<accession>A0A238ZJ12</accession>
<sequence>MFPDDRLLSTPRTDLWRVRGSHQLYITEQHAHPIKPGGPALSFTAHTPDIDHYNGRGGRVLPLYASSGRERPNLAPGLLDLLGECFGAPVEPEDLMAYVAATTAHRAFTARFAEDLRTPGIRVPLTADPEVWSTAVSVGRRVLWLHTRGEHMVDSSAGRPASPPRIAHEAARPKVLVAIPDSPEGMPDELSYDPVTQVLSVGTGRIGPVSPAVWDYQVSGMHVLRKWFGYRRATRPKTRGEQSALDDLRPISWPAAYTTDLLELLEALTLVTEMEPEQAQVLDRVMAGPRISVATLTAAGVLPVPPERRTLPKTPRTSASPAEDLLPGI</sequence>
<dbReference type="InterPro" id="IPR041635">
    <property type="entry name" value="Type_ISP_LLaBIII_C"/>
</dbReference>
<feature type="domain" description="Type ISP restriction-modification enzyme LLaBIII C-terminal specificity" evidence="2">
    <location>
        <begin position="2"/>
        <end position="264"/>
    </location>
</feature>
<dbReference type="AlphaFoldDB" id="A0A238ZJ12"/>
<dbReference type="Proteomes" id="UP000198403">
    <property type="component" value="Unassembled WGS sequence"/>
</dbReference>
<evidence type="ECO:0000313" key="4">
    <source>
        <dbReference type="Proteomes" id="UP000198403"/>
    </source>
</evidence>
<dbReference type="EMBL" id="FZNO01000029">
    <property type="protein sequence ID" value="SNR83240.1"/>
    <property type="molecule type" value="Genomic_DNA"/>
</dbReference>
<organism evidence="3 4">
    <name type="scientific">Blastococcus mobilis</name>
    <dbReference type="NCBI Taxonomy" id="1938746"/>
    <lineage>
        <taxon>Bacteria</taxon>
        <taxon>Bacillati</taxon>
        <taxon>Actinomycetota</taxon>
        <taxon>Actinomycetes</taxon>
        <taxon>Geodermatophilales</taxon>
        <taxon>Geodermatophilaceae</taxon>
        <taxon>Blastococcus</taxon>
    </lineage>
</organism>
<name>A0A238ZJ12_9ACTN</name>
<evidence type="ECO:0000256" key="1">
    <source>
        <dbReference type="SAM" id="MobiDB-lite"/>
    </source>
</evidence>
<protein>
    <recommendedName>
        <fullName evidence="2">Type ISP restriction-modification enzyme LLaBIII C-terminal specificity domain-containing protein</fullName>
    </recommendedName>
</protein>
<gene>
    <name evidence="3" type="ORF">SAMN06272737_12936</name>
</gene>
<keyword evidence="4" id="KW-1185">Reference proteome</keyword>
<dbReference type="RefSeq" id="WP_089338426.1">
    <property type="nucleotide sequence ID" value="NZ_FZNO01000029.1"/>
</dbReference>
<proteinExistence type="predicted"/>
<evidence type="ECO:0000313" key="3">
    <source>
        <dbReference type="EMBL" id="SNR83240.1"/>
    </source>
</evidence>
<feature type="region of interest" description="Disordered" evidence="1">
    <location>
        <begin position="304"/>
        <end position="329"/>
    </location>
</feature>
<evidence type="ECO:0000259" key="2">
    <source>
        <dbReference type="Pfam" id="PF18135"/>
    </source>
</evidence>
<reference evidence="3 4" key="1">
    <citation type="submission" date="2017-06" db="EMBL/GenBank/DDBJ databases">
        <authorList>
            <person name="Kim H.J."/>
            <person name="Triplett B.A."/>
        </authorList>
    </citation>
    <scope>NUCLEOTIDE SEQUENCE [LARGE SCALE GENOMIC DNA]</scope>
    <source>
        <strain evidence="3 4">DSM 44272</strain>
    </source>
</reference>
<dbReference type="Pfam" id="PF18135">
    <property type="entry name" value="Type_ISP_C"/>
    <property type="match status" value="1"/>
</dbReference>